<feature type="repeat" description="ANK" evidence="6">
    <location>
        <begin position="990"/>
        <end position="1014"/>
    </location>
</feature>
<evidence type="ECO:0000259" key="9">
    <source>
        <dbReference type="PROSITE" id="PS51635"/>
    </source>
</evidence>
<dbReference type="SUPFAM" id="SSF52151">
    <property type="entry name" value="FabD/lysophospholipase-like"/>
    <property type="match status" value="1"/>
</dbReference>
<feature type="repeat" description="ANK" evidence="6">
    <location>
        <begin position="2458"/>
        <end position="2490"/>
    </location>
</feature>
<feature type="domain" description="PNPLA" evidence="9">
    <location>
        <begin position="1244"/>
        <end position="1438"/>
    </location>
</feature>
<dbReference type="Pfam" id="PF01734">
    <property type="entry name" value="Patatin"/>
    <property type="match status" value="1"/>
</dbReference>
<dbReference type="InterPro" id="IPR011990">
    <property type="entry name" value="TPR-like_helical_dom_sf"/>
</dbReference>
<dbReference type="SUPFAM" id="SSF52540">
    <property type="entry name" value="P-loop containing nucleoside triphosphate hydrolases"/>
    <property type="match status" value="1"/>
</dbReference>
<dbReference type="InterPro" id="IPR002641">
    <property type="entry name" value="PNPLA_dom"/>
</dbReference>
<keyword evidence="7" id="KW-0442">Lipid degradation</keyword>
<feature type="short sequence motif" description="GXGXXG" evidence="7">
    <location>
        <begin position="1248"/>
        <end position="1253"/>
    </location>
</feature>
<dbReference type="EMBL" id="CABFNO020001467">
    <property type="protein sequence ID" value="CAG9989711.1"/>
    <property type="molecule type" value="Genomic_DNA"/>
</dbReference>
<dbReference type="InterPro" id="IPR035994">
    <property type="entry name" value="Nucleoside_phosphorylase_sf"/>
</dbReference>
<dbReference type="PRINTS" id="PR01415">
    <property type="entry name" value="ANKYRIN"/>
</dbReference>
<dbReference type="PROSITE" id="PS50088">
    <property type="entry name" value="ANK_REPEAT"/>
    <property type="match status" value="11"/>
</dbReference>
<dbReference type="Gene3D" id="3.40.1090.10">
    <property type="entry name" value="Cytosolic phospholipase A2 catalytic domain"/>
    <property type="match status" value="1"/>
</dbReference>
<feature type="active site" description="Nucleophile" evidence="7">
    <location>
        <position position="1290"/>
    </location>
</feature>
<feature type="repeat" description="ANK" evidence="6">
    <location>
        <begin position="956"/>
        <end position="980"/>
    </location>
</feature>
<dbReference type="Gene3D" id="1.25.40.20">
    <property type="entry name" value="Ankyrin repeat-containing domain"/>
    <property type="match status" value="2"/>
</dbReference>
<feature type="repeat" description="ANK" evidence="6">
    <location>
        <begin position="2524"/>
        <end position="2556"/>
    </location>
</feature>
<evidence type="ECO:0000313" key="10">
    <source>
        <dbReference type="EMBL" id="CAG9989711.1"/>
    </source>
</evidence>
<evidence type="ECO:0000256" key="4">
    <source>
        <dbReference type="ARBA" id="ARBA00023098"/>
    </source>
</evidence>
<feature type="repeat" description="ANK" evidence="6">
    <location>
        <begin position="2425"/>
        <end position="2457"/>
    </location>
</feature>
<dbReference type="InterPro" id="IPR056884">
    <property type="entry name" value="NPHP3-like_N"/>
</dbReference>
<evidence type="ECO:0000256" key="8">
    <source>
        <dbReference type="SAM" id="MobiDB-lite"/>
    </source>
</evidence>
<dbReference type="SUPFAM" id="SSF53167">
    <property type="entry name" value="Purine and uridine phosphorylases"/>
    <property type="match status" value="1"/>
</dbReference>
<reference evidence="11" key="1">
    <citation type="submission" date="2019-06" db="EMBL/GenBank/DDBJ databases">
        <authorList>
            <person name="Broberg M."/>
        </authorList>
    </citation>
    <scope>NUCLEOTIDE SEQUENCE [LARGE SCALE GENOMIC DNA]</scope>
</reference>
<dbReference type="EC" id="3.1.1.4" evidence="1"/>
<evidence type="ECO:0000256" key="6">
    <source>
        <dbReference type="PROSITE-ProRule" id="PRU00023"/>
    </source>
</evidence>
<evidence type="ECO:0000256" key="1">
    <source>
        <dbReference type="ARBA" id="ARBA00013278"/>
    </source>
</evidence>
<evidence type="ECO:0000256" key="5">
    <source>
        <dbReference type="ARBA" id="ARBA00023422"/>
    </source>
</evidence>
<gene>
    <name evidence="10" type="ORF">CBYS24578_00005361</name>
</gene>
<protein>
    <recommendedName>
        <fullName evidence="1">phospholipase A2</fullName>
        <ecNumber evidence="1">3.1.1.4</ecNumber>
    </recommendedName>
</protein>
<dbReference type="GO" id="GO:0016042">
    <property type="term" value="P:lipid catabolic process"/>
    <property type="evidence" value="ECO:0007669"/>
    <property type="project" value="UniProtKB-UniRule"/>
</dbReference>
<dbReference type="Gene3D" id="3.40.50.1580">
    <property type="entry name" value="Nucleoside phosphorylase domain"/>
    <property type="match status" value="1"/>
</dbReference>
<comment type="caution">
    <text evidence="10">The sequence shown here is derived from an EMBL/GenBank/DDBJ whole genome shotgun (WGS) entry which is preliminary data.</text>
</comment>
<dbReference type="InterPro" id="IPR000845">
    <property type="entry name" value="Nucleoside_phosphorylase_d"/>
</dbReference>
<dbReference type="OrthoDB" id="1658288at2759"/>
<dbReference type="Proteomes" id="UP000754883">
    <property type="component" value="Unassembled WGS sequence"/>
</dbReference>
<feature type="non-terminal residue" evidence="10">
    <location>
        <position position="2571"/>
    </location>
</feature>
<dbReference type="PROSITE" id="PS50297">
    <property type="entry name" value="ANK_REP_REGION"/>
    <property type="match status" value="9"/>
</dbReference>
<comment type="catalytic activity">
    <reaction evidence="5">
        <text>a 1,2-diacyl-sn-glycero-3-phosphocholine + H2O = a 1-acyl-sn-glycero-3-phosphocholine + a fatty acid + H(+)</text>
        <dbReference type="Rhea" id="RHEA:15801"/>
        <dbReference type="ChEBI" id="CHEBI:15377"/>
        <dbReference type="ChEBI" id="CHEBI:15378"/>
        <dbReference type="ChEBI" id="CHEBI:28868"/>
        <dbReference type="ChEBI" id="CHEBI:57643"/>
        <dbReference type="ChEBI" id="CHEBI:58168"/>
        <dbReference type="EC" id="3.1.1.4"/>
    </reaction>
    <physiologicalReaction direction="left-to-right" evidence="5">
        <dbReference type="Rhea" id="RHEA:15802"/>
    </physiologicalReaction>
</comment>
<feature type="short sequence motif" description="DGA/G" evidence="7">
    <location>
        <begin position="1425"/>
        <end position="1427"/>
    </location>
</feature>
<dbReference type="Gene3D" id="1.25.40.10">
    <property type="entry name" value="Tetratricopeptide repeat domain"/>
    <property type="match status" value="1"/>
</dbReference>
<proteinExistence type="predicted"/>
<dbReference type="InterPro" id="IPR027417">
    <property type="entry name" value="P-loop_NTPase"/>
</dbReference>
<feature type="repeat" description="ANK" evidence="6">
    <location>
        <begin position="2326"/>
        <end position="2358"/>
    </location>
</feature>
<dbReference type="Pfam" id="PF12796">
    <property type="entry name" value="Ank_2"/>
    <property type="match status" value="4"/>
</dbReference>
<dbReference type="PROSITE" id="PS51635">
    <property type="entry name" value="PNPLA"/>
    <property type="match status" value="1"/>
</dbReference>
<feature type="repeat" description="ANK" evidence="6">
    <location>
        <begin position="2359"/>
        <end position="2391"/>
    </location>
</feature>
<reference evidence="10 11" key="2">
    <citation type="submission" date="2021-10" db="EMBL/GenBank/DDBJ databases">
        <authorList>
            <person name="Piombo E."/>
        </authorList>
    </citation>
    <scope>NUCLEOTIDE SEQUENCE [LARGE SCALE GENOMIC DNA]</scope>
</reference>
<dbReference type="PRINTS" id="PR00364">
    <property type="entry name" value="DISEASERSIST"/>
</dbReference>
<evidence type="ECO:0000313" key="11">
    <source>
        <dbReference type="Proteomes" id="UP000754883"/>
    </source>
</evidence>
<name>A0A9N9Y5E5_9HYPO</name>
<keyword evidence="2" id="KW-0677">Repeat</keyword>
<accession>A0A9N9Y5E5</accession>
<evidence type="ECO:0000256" key="2">
    <source>
        <dbReference type="ARBA" id="ARBA00022737"/>
    </source>
</evidence>
<keyword evidence="7" id="KW-0378">Hydrolase</keyword>
<dbReference type="SMART" id="SM00248">
    <property type="entry name" value="ANK"/>
    <property type="match status" value="18"/>
</dbReference>
<feature type="region of interest" description="Disordered" evidence="8">
    <location>
        <begin position="1"/>
        <end position="31"/>
    </location>
</feature>
<dbReference type="GO" id="GO:0009116">
    <property type="term" value="P:nucleoside metabolic process"/>
    <property type="evidence" value="ECO:0007669"/>
    <property type="project" value="InterPro"/>
</dbReference>
<feature type="region of interest" description="Disordered" evidence="8">
    <location>
        <begin position="2111"/>
        <end position="2131"/>
    </location>
</feature>
<dbReference type="InterPro" id="IPR016035">
    <property type="entry name" value="Acyl_Trfase/lysoPLipase"/>
</dbReference>
<dbReference type="GO" id="GO:0004623">
    <property type="term" value="F:phospholipase A2 activity"/>
    <property type="evidence" value="ECO:0007669"/>
    <property type="project" value="UniProtKB-EC"/>
</dbReference>
<feature type="active site" description="Proton acceptor" evidence="7">
    <location>
        <position position="1425"/>
    </location>
</feature>
<feature type="short sequence motif" description="GXSXG" evidence="7">
    <location>
        <begin position="1288"/>
        <end position="1292"/>
    </location>
</feature>
<feature type="repeat" description="ANK" evidence="6">
    <location>
        <begin position="2491"/>
        <end position="2523"/>
    </location>
</feature>
<dbReference type="Pfam" id="PF13637">
    <property type="entry name" value="Ank_4"/>
    <property type="match status" value="1"/>
</dbReference>
<keyword evidence="3 6" id="KW-0040">ANK repeat</keyword>
<feature type="repeat" description="ANK" evidence="6">
    <location>
        <begin position="1126"/>
        <end position="1147"/>
    </location>
</feature>
<evidence type="ECO:0000256" key="3">
    <source>
        <dbReference type="ARBA" id="ARBA00023043"/>
    </source>
</evidence>
<feature type="repeat" description="ANK" evidence="6">
    <location>
        <begin position="2392"/>
        <end position="2424"/>
    </location>
</feature>
<sequence length="2571" mass="284735">MASGHGGKRALELQEPSPPQAKRSRWSSSSLDDGFRHEDYTVGWICALPIELAAAKSMLDRLHKPLSPLSGDSNTYTLGNIGLHNIVLACLPLTHYGTNNAAIVAANMRRSYPAIDKRLMVGIGGGLPTPSRDVRLGDIVVGTEVIQFDFGKQLSLNKFKITATPTRPPQLLLTATSNLKATHEARATRVPSLLSDMIQRHPGMCTYARPNDPDYLFLSTYIHGSQDSCDHCDPSQTKNRGPRINPAPLIHYGTVGSSNTVVKDSQTRDKLAEELGIICVEMEAAGLMDGFPCLVIRGICDYADSHKSKNWQRYSAATAAAYAKELLLEVPGNQICKSPSGAYFTSDVSMSLHECRNVLLNSLDFPQIESRHTGIKSANVGGSSNVAFFFNARGEVLEKSIIGMYRSLLFQTFQHFPDLTHVLDKFTSKLHRYNGVFEWTVETLQKIMSEVVGALNTQSLTLFIDALDECDAEEIRDMVEYFEELGSNAFRNSVKLHICFSSRPYPHVDIQNRIRFTLEEQTEHSEDLAKYVRGKLRAGNSKLATWVYEEILRKSAGIFMWVVLAVDILNGVFRNGQLLQVKRRLQELPPKLGDLFRDILCRDGENMEDMLLCIQWVAFAKRPLTCAEYYFALATGLLPAGTALDEWDSEIITPEVMKRYVLSSSKGLAEVTTYRKTQTVNFIHESVRDFLIKDNGIQSLWPHLADNFEIYSHERLRQCCHAYLAHDKSIPEDLPCTTSSKMKILRQQFLDRFPFLGYASDYLFHHSEHAATLVPQSTFLRELNIRSWAAQFNLFRATGDRRVNPSTNLMSIFARLGCPKLAKLILAWDSGHSAFCLSSDRSTYPVFTAIEEDNIGVVKICLDEEAKAPFQEIIKLKREFISRGCYSRFGTPLHWAVSIGNMTLFRHILALAGPDCGSRNIKSLTPLSIAARDGRGDILQLLLQQPSVLIDHEDINGRTALWHACRNGHKDVVELLLATGEAGINKEDSEGRTPLSKAVENGHLAVVSQLLATGKARPDTRCNDGRTPLSYAAISGDIQIVKQLLTIKGLDLESTDIWRETPLHYASINGHAAIVSSLLTTKKVNPNRKGELERSPLSHAAEGGHTEVVRLLLSLGNVNPDFADSMGRTPLSYAAQMGHIDIVQLLLTRREVNINSREIIGKTPLHLAVDGGHCDVVPRPVTSYQVCREQPGFRRSKHPLSLNAYVKTCCFISSSAIRVSFELDLGGLSLGVNMAAEAAKPRVLCLDGGGIRGLSEILILKEIMLQVRINNGLDYTPEPYQCFDFICGTSTGGLVAVLLGRLGKTLDECEELFRKLGSEIFESSSLLKSSRLVLKGSKHIGECLSEAIRAQAGHGLMYDEDCLSTGHVPVAVVAVSKTTTNDYLFRTYGVRANTEACLIVDACRATSAATTFFPSIMINGVEYVDGAFGKNNPSGAALSELETSEWISPMKDAVNGVSCFVSVGTGRPTIKLRNSSLASSFVPGASKIIEAAKSCMKIATDCHKVHLEVATRFTKAGAKELYYRFDVDRGLESVGLDESNKEALQHISAVTKAYLRERSTEIEKCARLLVPMSSRKAALLYGIGGCGKTQLVLQHIEQHKTDYTAIIWINASNKETAVQSLEEASFMIATQWPVDRPLPSNDRSNTLSHIRSRLQHTRHQKWLLVLDSLDEPDHQFAEYIPCCNFGSVIVTSTAFRSFSGFRPKKPIEVEGLDTMSSLSLLNTTSKQTSSSEEDKMAAKAITKELSGIPLALEQAGGLISNGEFTFSQFLTSYKTNYRNLMSIRPETDMWAYDKSRVIITVIDMVIKSLGPDIKYISLLTMIAILGSWQVPISLIECFSFRQPIDEGDSFVSDEMESLHNLLRDHGFLRLALRHLASFSLVHIKEENGQLKSLFLHRIICQWLLETGMVRWKQDCIVFVSYNLAGKICEALEMLPLAGTPKRILLEGPIVDRKYLAPFKFTLSLIELYVPDITLNPDYGLMQCLYSTIVHHAAWVYNSEGDPEKGRAYFEMALEMQIFNPCLMGDEQKSRSVSLLHLTGLGQASYKMGDLTTASEALNSALDLSKSLLGDNDENTLSIAGRLRSINERQKLLERHQSKALVASTTATGRWGDGKVTPSLSHPHPQKGGAYPSYEDLSTSDMEYEELATSGVECVDFDASIMKDVESVHPLITAAAEDDESMVYLLLNEPTFNMDSMAPTVRMALQQAAISDNQKTVDIILQSDMFSVSERDVEWLTPLCVVYSMLSTRSLTELLDTLIKIRQNGHTDPIPLFALREKYPIFIQMLLERHSHGRVIPPKAFSMEQEHQAAVNILLRNSPDTKLMGQLGVLPLVFAAEEAHEGVVHLLLDKGACPEIKDEHGYSPLALAAMNGHTAVTKLLLDNGADIEVKDNNGCSPLALAARNGHKAVIQLLLDNQADIEVKDQDNRSPLALAARNGHMAAIKLLLDNKADIEVRDQDGRSPLALAVTYAYGAVMKRLLNDKASSKARDQDGYLPFTLAVMNGHKAIIKLLLDNKADVASKDFYGYSPLMVAIEQGYIPIIELLLDNNADIESKDNHGRSLLMVAIEKGRR</sequence>
<dbReference type="InterPro" id="IPR036770">
    <property type="entry name" value="Ankyrin_rpt-contain_sf"/>
</dbReference>
<feature type="repeat" description="ANK" evidence="6">
    <location>
        <begin position="1024"/>
        <end position="1057"/>
    </location>
</feature>
<dbReference type="PANTHER" id="PTHR24171">
    <property type="entry name" value="ANKYRIN REPEAT DOMAIN-CONTAINING PROTEIN 39-RELATED"/>
    <property type="match status" value="1"/>
</dbReference>
<organism evidence="10 11">
    <name type="scientific">Clonostachys byssicola</name>
    <dbReference type="NCBI Taxonomy" id="160290"/>
    <lineage>
        <taxon>Eukaryota</taxon>
        <taxon>Fungi</taxon>
        <taxon>Dikarya</taxon>
        <taxon>Ascomycota</taxon>
        <taxon>Pezizomycotina</taxon>
        <taxon>Sordariomycetes</taxon>
        <taxon>Hypocreomycetidae</taxon>
        <taxon>Hypocreales</taxon>
        <taxon>Bionectriaceae</taxon>
        <taxon>Clonostachys</taxon>
    </lineage>
</organism>
<dbReference type="Pfam" id="PF01048">
    <property type="entry name" value="PNP_UDP_1"/>
    <property type="match status" value="1"/>
</dbReference>
<keyword evidence="11" id="KW-1185">Reference proteome</keyword>
<keyword evidence="4 7" id="KW-0443">Lipid metabolism</keyword>
<dbReference type="SUPFAM" id="SSF48403">
    <property type="entry name" value="Ankyrin repeat"/>
    <property type="match status" value="2"/>
</dbReference>
<dbReference type="GO" id="GO:0046486">
    <property type="term" value="P:glycerolipid metabolic process"/>
    <property type="evidence" value="ECO:0007669"/>
    <property type="project" value="UniProtKB-ARBA"/>
</dbReference>
<dbReference type="Pfam" id="PF24883">
    <property type="entry name" value="NPHP3_N"/>
    <property type="match status" value="1"/>
</dbReference>
<dbReference type="GO" id="GO:0043531">
    <property type="term" value="F:ADP binding"/>
    <property type="evidence" value="ECO:0007669"/>
    <property type="project" value="InterPro"/>
</dbReference>
<dbReference type="InterPro" id="IPR002110">
    <property type="entry name" value="Ankyrin_rpt"/>
</dbReference>
<evidence type="ECO:0000256" key="7">
    <source>
        <dbReference type="PROSITE-ProRule" id="PRU01161"/>
    </source>
</evidence>